<organism evidence="1 2">
    <name type="scientific">Macrophomina phaseolina (strain MS6)</name>
    <name type="common">Charcoal rot fungus</name>
    <dbReference type="NCBI Taxonomy" id="1126212"/>
    <lineage>
        <taxon>Eukaryota</taxon>
        <taxon>Fungi</taxon>
        <taxon>Dikarya</taxon>
        <taxon>Ascomycota</taxon>
        <taxon>Pezizomycotina</taxon>
        <taxon>Dothideomycetes</taxon>
        <taxon>Dothideomycetes incertae sedis</taxon>
        <taxon>Botryosphaeriales</taxon>
        <taxon>Botryosphaeriaceae</taxon>
        <taxon>Macrophomina</taxon>
    </lineage>
</organism>
<reference evidence="1 2" key="1">
    <citation type="journal article" date="2012" name="BMC Genomics">
        <title>Tools to kill: Genome of one of the most destructive plant pathogenic fungi Macrophomina phaseolina.</title>
        <authorList>
            <person name="Islam M.S."/>
            <person name="Haque M.S."/>
            <person name="Islam M.M."/>
            <person name="Emdad E.M."/>
            <person name="Halim A."/>
            <person name="Hossen Q.M.M."/>
            <person name="Hossain M.Z."/>
            <person name="Ahmed B."/>
            <person name="Rahim S."/>
            <person name="Rahman M.S."/>
            <person name="Alam M.M."/>
            <person name="Hou S."/>
            <person name="Wan X."/>
            <person name="Saito J.A."/>
            <person name="Alam M."/>
        </authorList>
    </citation>
    <scope>NUCLEOTIDE SEQUENCE [LARGE SCALE GENOMIC DNA]</scope>
    <source>
        <strain evidence="1 2">MS6</strain>
    </source>
</reference>
<dbReference type="EMBL" id="AHHD01000443">
    <property type="protein sequence ID" value="EKG12657.1"/>
    <property type="molecule type" value="Genomic_DNA"/>
</dbReference>
<dbReference type="AlphaFoldDB" id="K2RIH3"/>
<gene>
    <name evidence="1" type="ORF">MPH_10201</name>
</gene>
<accession>K2RIH3</accession>
<protein>
    <submittedName>
        <fullName evidence="1">Uncharacterized protein</fullName>
    </submittedName>
</protein>
<name>K2RIH3_MACPH</name>
<dbReference type="HOGENOM" id="CLU_1454697_0_0_1"/>
<dbReference type="Proteomes" id="UP000007129">
    <property type="component" value="Unassembled WGS sequence"/>
</dbReference>
<sequence length="186" mass="20471">MIFRDKALNLFEQLLALHSGHALDAIHEQNGGVECLPAGDGISAHEGLRARITDTVSTCSIMMRPEIWGSTHRRGNKFISHVVRSAAGVRVGVCGCLDGLHHARAGETDPQTLEKLLVAWREAVVQFVGRGKHGISACRRHFSHAQRRIVGRIILKAAVQVPLVRRSLARHAIVVAEMSRLLHLRV</sequence>
<dbReference type="VEuPathDB" id="FungiDB:MPH_10201"/>
<proteinExistence type="predicted"/>
<evidence type="ECO:0000313" key="1">
    <source>
        <dbReference type="EMBL" id="EKG12657.1"/>
    </source>
</evidence>
<comment type="caution">
    <text evidence="1">The sequence shown here is derived from an EMBL/GenBank/DDBJ whole genome shotgun (WGS) entry which is preliminary data.</text>
</comment>
<dbReference type="InParanoid" id="K2RIH3"/>
<evidence type="ECO:0000313" key="2">
    <source>
        <dbReference type="Proteomes" id="UP000007129"/>
    </source>
</evidence>